<comment type="similarity">
    <text evidence="1 5">Belongs to the glycosyl hydrolase 1 family.</text>
</comment>
<keyword evidence="8" id="KW-1185">Reference proteome</keyword>
<gene>
    <name evidence="7" type="ORF">Sjap_007474</name>
</gene>
<dbReference type="GO" id="GO:0005975">
    <property type="term" value="P:carbohydrate metabolic process"/>
    <property type="evidence" value="ECO:0007669"/>
    <property type="project" value="InterPro"/>
</dbReference>
<name>A0AAP0JNK5_9MAGN</name>
<dbReference type="InterPro" id="IPR017853">
    <property type="entry name" value="GH"/>
</dbReference>
<dbReference type="Proteomes" id="UP001417504">
    <property type="component" value="Unassembled WGS sequence"/>
</dbReference>
<protein>
    <recommendedName>
        <fullName evidence="9">Beta-glucosidase</fullName>
    </recommendedName>
</protein>
<sequence>MKRVFFDSVLLIFLINLCFSLMGFCHTSKEFIRDDFPRNPQFVFGSGTSAFQVEGAEADDGRTPSIWDAFAQSEKNKRGVDCCDGYHKYKEDVQLMVDTGLEAYRFSISWSRLIPNGRGSVNPKGLQFYNDFIDELVSNGIQPHATLIHYDLPQALEDEYGGWLNRKIVKDFTAYADACFREFGNRVSYWTTINEANVYALGGYDMGIFPPGRCSAPFGINCKSGNSSTEPYIAAHNLLLAHAAAARLYKRKYQVKQQGFVGFNIFIYRFVPFTNATKDVIATQRAYDFYVGWFMDPLVFGDYPDIVKKNAGLRIPSFTTEESKLVKGSWDFFGLNHYITAHVQDDSDSLKMKQRDVSMDACAKLILDVGGPSGEFPINPEGVRGSLEYFKQHYGNPPVYIHENGQKTFRNASLNDTSRLKYLDSYIGSMLEAMRNGSNTKGYFTWSFMDLFELFSGYEFSYGLYYVDLDDPNLTRYPKLSAVWYSGFLKGGRTNTQEISIVDKDPFLHSKTSYASYFDE</sequence>
<dbReference type="GO" id="GO:0008422">
    <property type="term" value="F:beta-glucosidase activity"/>
    <property type="evidence" value="ECO:0007669"/>
    <property type="project" value="TreeGrafter"/>
</dbReference>
<evidence type="ECO:0000256" key="1">
    <source>
        <dbReference type="ARBA" id="ARBA00010838"/>
    </source>
</evidence>
<dbReference type="PRINTS" id="PR00131">
    <property type="entry name" value="GLHYDRLASE1"/>
</dbReference>
<reference evidence="7 8" key="1">
    <citation type="submission" date="2024-01" db="EMBL/GenBank/DDBJ databases">
        <title>Genome assemblies of Stephania.</title>
        <authorList>
            <person name="Yang L."/>
        </authorList>
    </citation>
    <scope>NUCLEOTIDE SEQUENCE [LARGE SCALE GENOMIC DNA]</scope>
    <source>
        <strain evidence="7">QJT</strain>
        <tissue evidence="7">Leaf</tissue>
    </source>
</reference>
<evidence type="ECO:0000256" key="3">
    <source>
        <dbReference type="ARBA" id="ARBA00022801"/>
    </source>
</evidence>
<evidence type="ECO:0000256" key="5">
    <source>
        <dbReference type="RuleBase" id="RU003690"/>
    </source>
</evidence>
<evidence type="ECO:0000256" key="2">
    <source>
        <dbReference type="ARBA" id="ARBA00022729"/>
    </source>
</evidence>
<keyword evidence="3" id="KW-0378">Hydrolase</keyword>
<dbReference type="Pfam" id="PF00232">
    <property type="entry name" value="Glyco_hydro_1"/>
    <property type="match status" value="1"/>
</dbReference>
<evidence type="ECO:0000256" key="6">
    <source>
        <dbReference type="SAM" id="SignalP"/>
    </source>
</evidence>
<dbReference type="PANTHER" id="PTHR10353:SF29">
    <property type="entry name" value="BETA-GLUCOSIDASE 11"/>
    <property type="match status" value="1"/>
</dbReference>
<dbReference type="Gene3D" id="3.20.20.80">
    <property type="entry name" value="Glycosidases"/>
    <property type="match status" value="1"/>
</dbReference>
<keyword evidence="4" id="KW-0325">Glycoprotein</keyword>
<feature type="chain" id="PRO_5043027769" description="Beta-glucosidase" evidence="6">
    <location>
        <begin position="21"/>
        <end position="520"/>
    </location>
</feature>
<dbReference type="PROSITE" id="PS00653">
    <property type="entry name" value="GLYCOSYL_HYDROL_F1_2"/>
    <property type="match status" value="1"/>
</dbReference>
<evidence type="ECO:0000313" key="8">
    <source>
        <dbReference type="Proteomes" id="UP001417504"/>
    </source>
</evidence>
<comment type="caution">
    <text evidence="7">The sequence shown here is derived from an EMBL/GenBank/DDBJ whole genome shotgun (WGS) entry which is preliminary data.</text>
</comment>
<keyword evidence="2 6" id="KW-0732">Signal</keyword>
<evidence type="ECO:0008006" key="9">
    <source>
        <dbReference type="Google" id="ProtNLM"/>
    </source>
</evidence>
<organism evidence="7 8">
    <name type="scientific">Stephania japonica</name>
    <dbReference type="NCBI Taxonomy" id="461633"/>
    <lineage>
        <taxon>Eukaryota</taxon>
        <taxon>Viridiplantae</taxon>
        <taxon>Streptophyta</taxon>
        <taxon>Embryophyta</taxon>
        <taxon>Tracheophyta</taxon>
        <taxon>Spermatophyta</taxon>
        <taxon>Magnoliopsida</taxon>
        <taxon>Ranunculales</taxon>
        <taxon>Menispermaceae</taxon>
        <taxon>Menispermoideae</taxon>
        <taxon>Cissampelideae</taxon>
        <taxon>Stephania</taxon>
    </lineage>
</organism>
<evidence type="ECO:0000313" key="7">
    <source>
        <dbReference type="EMBL" id="KAK9136880.1"/>
    </source>
</evidence>
<feature type="signal peptide" evidence="6">
    <location>
        <begin position="1"/>
        <end position="20"/>
    </location>
</feature>
<accession>A0AAP0JNK5</accession>
<dbReference type="InterPro" id="IPR033132">
    <property type="entry name" value="GH_1_N_CS"/>
</dbReference>
<dbReference type="PANTHER" id="PTHR10353">
    <property type="entry name" value="GLYCOSYL HYDROLASE"/>
    <property type="match status" value="1"/>
</dbReference>
<proteinExistence type="inferred from homology"/>
<dbReference type="AlphaFoldDB" id="A0AAP0JNK5"/>
<evidence type="ECO:0000256" key="4">
    <source>
        <dbReference type="ARBA" id="ARBA00023180"/>
    </source>
</evidence>
<dbReference type="FunFam" id="3.20.20.80:FF:000069">
    <property type="entry name" value="Beta-glucosidase 1"/>
    <property type="match status" value="1"/>
</dbReference>
<dbReference type="EMBL" id="JBBNAE010000003">
    <property type="protein sequence ID" value="KAK9136880.1"/>
    <property type="molecule type" value="Genomic_DNA"/>
</dbReference>
<dbReference type="SUPFAM" id="SSF51445">
    <property type="entry name" value="(Trans)glycosidases"/>
    <property type="match status" value="1"/>
</dbReference>
<dbReference type="InterPro" id="IPR001360">
    <property type="entry name" value="Glyco_hydro_1"/>
</dbReference>